<dbReference type="AlphaFoldDB" id="U5D5K8"/>
<protein>
    <submittedName>
        <fullName evidence="1">Uncharacterized protein</fullName>
    </submittedName>
</protein>
<dbReference type="EMBL" id="ASSJ01000083">
    <property type="protein sequence ID" value="ERN39958.1"/>
    <property type="molecule type" value="Genomic_DNA"/>
</dbReference>
<dbReference type="Proteomes" id="UP000016960">
    <property type="component" value="Unassembled WGS sequence"/>
</dbReference>
<keyword evidence="2" id="KW-1185">Reference proteome</keyword>
<dbReference type="RefSeq" id="WP_022609178.1">
    <property type="nucleotide sequence ID" value="NZ_ASSJ01000083.1"/>
</dbReference>
<dbReference type="InParanoid" id="U5D5K8"/>
<reference evidence="1 2" key="1">
    <citation type="submission" date="2013-05" db="EMBL/GenBank/DDBJ databases">
        <title>Draft genome sequence of Rubidibacter lacunae KORDI 51-2.</title>
        <authorList>
            <person name="Choi D.H."/>
            <person name="Noh J.H."/>
            <person name="Kwon K.-K."/>
            <person name="Lee J.-H."/>
            <person name="Ryu J.-Y."/>
        </authorList>
    </citation>
    <scope>NUCLEOTIDE SEQUENCE [LARGE SCALE GENOMIC DNA]</scope>
    <source>
        <strain evidence="1 2">KORDI 51-2</strain>
    </source>
</reference>
<gene>
    <name evidence="1" type="ORF">KR51_00035580</name>
</gene>
<accession>U5D5K8</accession>
<evidence type="ECO:0000313" key="2">
    <source>
        <dbReference type="Proteomes" id="UP000016960"/>
    </source>
</evidence>
<dbReference type="STRING" id="582515.KR51_00035580"/>
<dbReference type="eggNOG" id="ENOG50317WH">
    <property type="taxonomic scope" value="Bacteria"/>
</dbReference>
<proteinExistence type="predicted"/>
<dbReference type="OrthoDB" id="485097at2"/>
<organism evidence="1 2">
    <name type="scientific">Rubidibacter lacunae KORDI 51-2</name>
    <dbReference type="NCBI Taxonomy" id="582515"/>
    <lineage>
        <taxon>Bacteria</taxon>
        <taxon>Bacillati</taxon>
        <taxon>Cyanobacteriota</taxon>
        <taxon>Cyanophyceae</taxon>
        <taxon>Oscillatoriophycideae</taxon>
        <taxon>Chroococcales</taxon>
        <taxon>Aphanothecaceae</taxon>
        <taxon>Rubidibacter</taxon>
    </lineage>
</organism>
<sequence length="165" mass="18355">MASEQRVREYLACWFQLGKRLLLSNGREAYLPHPIFNGKGYSQDFERCWQLAIAPESGICYLEGTDYALSELLSPAWELPNCVRCEMPLPVKVLGVRSPGCPCADLLGWPDPDLPQPHLPGDSREHLQRIRDRVHALSIGLATQASGSLERIIRSSPSSNVEDGV</sequence>
<comment type="caution">
    <text evidence="1">The sequence shown here is derived from an EMBL/GenBank/DDBJ whole genome shotgun (WGS) entry which is preliminary data.</text>
</comment>
<evidence type="ECO:0000313" key="1">
    <source>
        <dbReference type="EMBL" id="ERN39958.1"/>
    </source>
</evidence>
<name>U5D5K8_9CHRO</name>